<keyword evidence="2" id="KW-1185">Reference proteome</keyword>
<organism evidence="1 2">
    <name type="scientific">Parvibaculum sedimenti</name>
    <dbReference type="NCBI Taxonomy" id="2608632"/>
    <lineage>
        <taxon>Bacteria</taxon>
        <taxon>Pseudomonadati</taxon>
        <taxon>Pseudomonadota</taxon>
        <taxon>Alphaproteobacteria</taxon>
        <taxon>Hyphomicrobiales</taxon>
        <taxon>Parvibaculaceae</taxon>
        <taxon>Parvibaculum</taxon>
    </lineage>
</organism>
<dbReference type="Pfam" id="PF11011">
    <property type="entry name" value="DUF2849"/>
    <property type="match status" value="1"/>
</dbReference>
<reference evidence="1 2" key="1">
    <citation type="submission" date="2019-09" db="EMBL/GenBank/DDBJ databases">
        <title>Parvibaculum sedimenti sp. nov., isolated from sediment.</title>
        <authorList>
            <person name="Wang Y."/>
        </authorList>
    </citation>
    <scope>NUCLEOTIDE SEQUENCE [LARGE SCALE GENOMIC DNA]</scope>
    <source>
        <strain evidence="1 2">HXT-9</strain>
    </source>
</reference>
<evidence type="ECO:0000313" key="2">
    <source>
        <dbReference type="Proteomes" id="UP000468901"/>
    </source>
</evidence>
<comment type="caution">
    <text evidence="1">The sequence shown here is derived from an EMBL/GenBank/DDBJ whole genome shotgun (WGS) entry which is preliminary data.</text>
</comment>
<dbReference type="InterPro" id="IPR021270">
    <property type="entry name" value="DUF2849"/>
</dbReference>
<accession>A0A6N6VJM4</accession>
<protein>
    <submittedName>
        <fullName evidence="1">DUF2849 domain-containing protein</fullName>
    </submittedName>
</protein>
<dbReference type="EMBL" id="WESC01000003">
    <property type="protein sequence ID" value="KAB7741618.1"/>
    <property type="molecule type" value="Genomic_DNA"/>
</dbReference>
<dbReference type="RefSeq" id="WP_152214921.1">
    <property type="nucleotide sequence ID" value="NZ_JBAQYD010000133.1"/>
</dbReference>
<name>A0A6N6VJM4_9HYPH</name>
<proteinExistence type="predicted"/>
<dbReference type="Proteomes" id="UP000468901">
    <property type="component" value="Unassembled WGS sequence"/>
</dbReference>
<gene>
    <name evidence="1" type="ORF">F2P47_04235</name>
</gene>
<sequence>MAQHTRKGAQFQAVTANRLADGVVVYLTAKNGWSESLQHAEVAEGKEAGEALLARGQHFFEPGNLVIDVYLFEVEMTDKGIRASSVRETIRQAGPTVRRDLGKQAELEGVHE</sequence>
<dbReference type="AlphaFoldDB" id="A0A6N6VJM4"/>
<evidence type="ECO:0000313" key="1">
    <source>
        <dbReference type="EMBL" id="KAB7741618.1"/>
    </source>
</evidence>